<feature type="transmembrane region" description="Helical" evidence="10">
    <location>
        <begin position="111"/>
        <end position="132"/>
    </location>
</feature>
<dbReference type="PANTHER" id="PTHR28259">
    <property type="entry name" value="FLUORIDE EXPORT PROTEIN 1-RELATED"/>
    <property type="match status" value="1"/>
</dbReference>
<keyword evidence="10" id="KW-0479">Metal-binding</keyword>
<reference evidence="12 13" key="1">
    <citation type="submission" date="2023-05" db="EMBL/GenBank/DDBJ databases">
        <title>Draft genome sequence of Streptomyces sp. B-S-A12 isolated from a cave soil in Thailand.</title>
        <authorList>
            <person name="Chamroensaksri N."/>
            <person name="Muangham S."/>
        </authorList>
    </citation>
    <scope>NUCLEOTIDE SEQUENCE [LARGE SCALE GENOMIC DNA]</scope>
    <source>
        <strain evidence="12 13">B-S-A12</strain>
    </source>
</reference>
<accession>A0ABT6T212</accession>
<dbReference type="PANTHER" id="PTHR28259:SF1">
    <property type="entry name" value="FLUORIDE EXPORT PROTEIN 1-RELATED"/>
    <property type="match status" value="1"/>
</dbReference>
<feature type="binding site" evidence="10">
    <location>
        <position position="92"/>
    </location>
    <ligand>
        <name>Na(+)</name>
        <dbReference type="ChEBI" id="CHEBI:29101"/>
        <note>structural</note>
    </ligand>
</feature>
<dbReference type="InterPro" id="IPR003691">
    <property type="entry name" value="FluC"/>
</dbReference>
<keyword evidence="4 10" id="KW-1133">Transmembrane helix</keyword>
<evidence type="ECO:0000256" key="11">
    <source>
        <dbReference type="SAM" id="MobiDB-lite"/>
    </source>
</evidence>
<evidence type="ECO:0000256" key="3">
    <source>
        <dbReference type="ARBA" id="ARBA00022692"/>
    </source>
</evidence>
<evidence type="ECO:0000256" key="9">
    <source>
        <dbReference type="ARBA" id="ARBA00049940"/>
    </source>
</evidence>
<keyword evidence="10" id="KW-0915">Sodium</keyword>
<comment type="activity regulation">
    <text evidence="10">Na(+) is not transported, but it plays an essential structural role and its presence is essential for fluoride channel function.</text>
</comment>
<protein>
    <recommendedName>
        <fullName evidence="10">Fluoride-specific ion channel FluC</fullName>
    </recommendedName>
</protein>
<evidence type="ECO:0000256" key="10">
    <source>
        <dbReference type="HAMAP-Rule" id="MF_00454"/>
    </source>
</evidence>
<keyword evidence="10" id="KW-0406">Ion transport</keyword>
<feature type="binding site" evidence="10">
    <location>
        <position position="89"/>
    </location>
    <ligand>
        <name>Na(+)</name>
        <dbReference type="ChEBI" id="CHEBI:29101"/>
        <note>structural</note>
    </ligand>
</feature>
<keyword evidence="10" id="KW-0813">Transport</keyword>
<evidence type="ECO:0000256" key="1">
    <source>
        <dbReference type="ARBA" id="ARBA00004651"/>
    </source>
</evidence>
<organism evidence="12 13">
    <name type="scientific">Streptomyces luteolus</name>
    <dbReference type="NCBI Taxonomy" id="3043615"/>
    <lineage>
        <taxon>Bacteria</taxon>
        <taxon>Bacillati</taxon>
        <taxon>Actinomycetota</taxon>
        <taxon>Actinomycetes</taxon>
        <taxon>Kitasatosporales</taxon>
        <taxon>Streptomycetaceae</taxon>
        <taxon>Streptomyces</taxon>
    </lineage>
</organism>
<dbReference type="RefSeq" id="WP_282536797.1">
    <property type="nucleotide sequence ID" value="NZ_JASCIS010000020.1"/>
</dbReference>
<dbReference type="EMBL" id="JASCIS010000020">
    <property type="protein sequence ID" value="MDI3420927.1"/>
    <property type="molecule type" value="Genomic_DNA"/>
</dbReference>
<dbReference type="HAMAP" id="MF_00454">
    <property type="entry name" value="FluC"/>
    <property type="match status" value="1"/>
</dbReference>
<evidence type="ECO:0000256" key="7">
    <source>
        <dbReference type="ARBA" id="ARBA00035120"/>
    </source>
</evidence>
<dbReference type="Proteomes" id="UP001237105">
    <property type="component" value="Unassembled WGS sequence"/>
</dbReference>
<keyword evidence="6 10" id="KW-0407">Ion channel</keyword>
<comment type="function">
    <text evidence="9 10">Fluoride-specific ion channel. Important for reducing fluoride concentration in the cell, thus reducing its toxicity.</text>
</comment>
<sequence>MGTAELRAPALLRGQGPTLAAVAVGGVLGAAARYGASLIWPTRAGAFPWTTLGVNVVGCAAMGVLMVVITEGRQRHRLVRPFLGTGVLGGFTTFSTYAVDIERLTGLREVRAAFGYLALTLVASLAAVWLAATTTRRALNTTRTKRMTRTNRMARTNRMTRTTRPPRRR</sequence>
<evidence type="ECO:0000256" key="6">
    <source>
        <dbReference type="ARBA" id="ARBA00023303"/>
    </source>
</evidence>
<feature type="transmembrane region" description="Helical" evidence="10">
    <location>
        <begin position="46"/>
        <end position="69"/>
    </location>
</feature>
<evidence type="ECO:0000256" key="4">
    <source>
        <dbReference type="ARBA" id="ARBA00022989"/>
    </source>
</evidence>
<feature type="transmembrane region" description="Helical" evidence="10">
    <location>
        <begin position="20"/>
        <end position="40"/>
    </location>
</feature>
<evidence type="ECO:0000313" key="13">
    <source>
        <dbReference type="Proteomes" id="UP001237105"/>
    </source>
</evidence>
<dbReference type="Pfam" id="PF02537">
    <property type="entry name" value="CRCB"/>
    <property type="match status" value="1"/>
</dbReference>
<comment type="catalytic activity">
    <reaction evidence="8">
        <text>fluoride(in) = fluoride(out)</text>
        <dbReference type="Rhea" id="RHEA:76159"/>
        <dbReference type="ChEBI" id="CHEBI:17051"/>
    </reaction>
    <physiologicalReaction direction="left-to-right" evidence="8">
        <dbReference type="Rhea" id="RHEA:76160"/>
    </physiologicalReaction>
</comment>
<evidence type="ECO:0000256" key="2">
    <source>
        <dbReference type="ARBA" id="ARBA00022475"/>
    </source>
</evidence>
<comment type="subcellular location">
    <subcellularLocation>
        <location evidence="1 10">Cell membrane</location>
        <topology evidence="1 10">Multi-pass membrane protein</topology>
    </subcellularLocation>
</comment>
<evidence type="ECO:0000256" key="8">
    <source>
        <dbReference type="ARBA" id="ARBA00035585"/>
    </source>
</evidence>
<comment type="caution">
    <text evidence="12">The sequence shown here is derived from an EMBL/GenBank/DDBJ whole genome shotgun (WGS) entry which is preliminary data.</text>
</comment>
<keyword evidence="2 10" id="KW-1003">Cell membrane</keyword>
<comment type="similarity">
    <text evidence="7 10">Belongs to the fluoride channel Fluc/FEX (TC 1.A.43) family.</text>
</comment>
<name>A0ABT6T212_9ACTN</name>
<keyword evidence="13" id="KW-1185">Reference proteome</keyword>
<keyword evidence="3 10" id="KW-0812">Transmembrane</keyword>
<feature type="transmembrane region" description="Helical" evidence="10">
    <location>
        <begin position="81"/>
        <end position="99"/>
    </location>
</feature>
<gene>
    <name evidence="10" type="primary">fluC</name>
    <name evidence="10" type="synonym">crcB</name>
    <name evidence="12" type="ORF">QIT00_20610</name>
</gene>
<feature type="compositionally biased region" description="Low complexity" evidence="11">
    <location>
        <begin position="150"/>
        <end position="163"/>
    </location>
</feature>
<keyword evidence="5 10" id="KW-0472">Membrane</keyword>
<evidence type="ECO:0000313" key="12">
    <source>
        <dbReference type="EMBL" id="MDI3420927.1"/>
    </source>
</evidence>
<proteinExistence type="inferred from homology"/>
<feature type="region of interest" description="Disordered" evidence="11">
    <location>
        <begin position="150"/>
        <end position="169"/>
    </location>
</feature>
<evidence type="ECO:0000256" key="5">
    <source>
        <dbReference type="ARBA" id="ARBA00023136"/>
    </source>
</evidence>